<accession>A0A3R8PKE0</accession>
<keyword evidence="5" id="KW-0742">SOS response</keyword>
<dbReference type="GO" id="GO:0042276">
    <property type="term" value="P:error-prone translesion synthesis"/>
    <property type="evidence" value="ECO:0007669"/>
    <property type="project" value="TreeGrafter"/>
</dbReference>
<comment type="function">
    <text evidence="6">Poorly processive, error-prone DNA polymerase involved in untargeted mutagenesis. Copies undamaged DNA at stalled replication forks, which arise in vivo from mismatched or misaligned primer ends. These misaligned primers can be extended by PolIV. Exhibits no 3'-5' exonuclease (proofreading) activity. May be involved in translesional synthesis, in conjunction with the beta clamp from PolIII.</text>
</comment>
<dbReference type="InterPro" id="IPR025188">
    <property type="entry name" value="DUF4113"/>
</dbReference>
<dbReference type="InterPro" id="IPR043502">
    <property type="entry name" value="DNA/RNA_pol_sf"/>
</dbReference>
<dbReference type="GO" id="GO:0003887">
    <property type="term" value="F:DNA-directed DNA polymerase activity"/>
    <property type="evidence" value="ECO:0007669"/>
    <property type="project" value="TreeGrafter"/>
</dbReference>
<evidence type="ECO:0000256" key="5">
    <source>
        <dbReference type="ARBA" id="ARBA00023236"/>
    </source>
</evidence>
<gene>
    <name evidence="8" type="ORF">CXF42_05680</name>
</gene>
<dbReference type="RefSeq" id="WP_125175095.1">
    <property type="nucleotide sequence ID" value="NZ_PQNL01000001.1"/>
</dbReference>
<keyword evidence="4" id="KW-0234">DNA repair</keyword>
<evidence type="ECO:0000256" key="6">
    <source>
        <dbReference type="ARBA" id="ARBA00025589"/>
    </source>
</evidence>
<dbReference type="GO" id="GO:0005829">
    <property type="term" value="C:cytosol"/>
    <property type="evidence" value="ECO:0007669"/>
    <property type="project" value="TreeGrafter"/>
</dbReference>
<dbReference type="Pfam" id="PF13438">
    <property type="entry name" value="DUF4113"/>
    <property type="match status" value="1"/>
</dbReference>
<dbReference type="InterPro" id="IPR024728">
    <property type="entry name" value="PolY_HhH_motif"/>
</dbReference>
<dbReference type="InterPro" id="IPR001126">
    <property type="entry name" value="UmuC"/>
</dbReference>
<dbReference type="Pfam" id="PF00817">
    <property type="entry name" value="IMS"/>
    <property type="match status" value="1"/>
</dbReference>
<dbReference type="InterPro" id="IPR050116">
    <property type="entry name" value="DNA_polymerase-Y"/>
</dbReference>
<dbReference type="PROSITE" id="PS50173">
    <property type="entry name" value="UMUC"/>
    <property type="match status" value="1"/>
</dbReference>
<evidence type="ECO:0000256" key="4">
    <source>
        <dbReference type="ARBA" id="ARBA00023204"/>
    </source>
</evidence>
<dbReference type="EMBL" id="PQNQ01000012">
    <property type="protein sequence ID" value="RRQ04032.1"/>
    <property type="molecule type" value="Genomic_DNA"/>
</dbReference>
<sequence>MQSSVLAPEPGQVAGLVDVRCMYISCERVFDPALAPPTPVVVLSNNDGCVVARSQEAKDLGVPMGTPWFQLNNRPDMTGVVARSSNYELYGSMSTRLMDLLADHNAWVTPYSIDEAFVLLPRTNATTLARRIQAHARQWLGLPVTIGVGSTATLAKIASGGAKDHRPFAGVCNLCDWHLDQVHSVLDKLDVGEVWGVGPRLAARLHAAGITTVGTLARVDPDWARRFHALPLAQTVMELGGIPAVDIHTTTGGYPQSVVFSRLLGTRATGADQVAAALTAAAHPLARRLRAKQVTAGVITAAVSTGHHDHDHHQAVATTGLLSPSASTTVIAAAARAAATRLRDTIPYARAEILATSLVPETGQLDLFTDAVGRRGGLDQVIDHFPPGTITVGTTGITNSWAARRNMLSPAYTTRWNDLPTVHAR</sequence>
<protein>
    <submittedName>
        <fullName evidence="8">DNA polymerase V subunit UmuC</fullName>
    </submittedName>
</protein>
<dbReference type="Gene3D" id="1.10.150.20">
    <property type="entry name" value="5' to 3' exonuclease, C-terminal subdomain"/>
    <property type="match status" value="1"/>
</dbReference>
<dbReference type="CDD" id="cd01700">
    <property type="entry name" value="PolY_Pol_V_umuC"/>
    <property type="match status" value="1"/>
</dbReference>
<dbReference type="SUPFAM" id="SSF56672">
    <property type="entry name" value="DNA/RNA polymerases"/>
    <property type="match status" value="1"/>
</dbReference>
<evidence type="ECO:0000313" key="8">
    <source>
        <dbReference type="EMBL" id="RRQ04032.1"/>
    </source>
</evidence>
<organism evidence="8 9">
    <name type="scientific">Corynebacterium bovis</name>
    <dbReference type="NCBI Taxonomy" id="36808"/>
    <lineage>
        <taxon>Bacteria</taxon>
        <taxon>Bacillati</taxon>
        <taxon>Actinomycetota</taxon>
        <taxon>Actinomycetes</taxon>
        <taxon>Mycobacteriales</taxon>
        <taxon>Corynebacteriaceae</taxon>
        <taxon>Corynebacterium</taxon>
    </lineage>
</organism>
<keyword evidence="3" id="KW-0741">SOS mutagenesis</keyword>
<name>A0A3R8PKE0_9CORY</name>
<evidence type="ECO:0000256" key="3">
    <source>
        <dbReference type="ARBA" id="ARBA00023199"/>
    </source>
</evidence>
<dbReference type="Proteomes" id="UP000278422">
    <property type="component" value="Unassembled WGS sequence"/>
</dbReference>
<evidence type="ECO:0000313" key="9">
    <source>
        <dbReference type="Proteomes" id="UP000278422"/>
    </source>
</evidence>
<evidence type="ECO:0000259" key="7">
    <source>
        <dbReference type="PROSITE" id="PS50173"/>
    </source>
</evidence>
<feature type="domain" description="UmuC" evidence="7">
    <location>
        <begin position="14"/>
        <end position="198"/>
    </location>
</feature>
<dbReference type="PANTHER" id="PTHR11076">
    <property type="entry name" value="DNA REPAIR POLYMERASE UMUC / TRANSFERASE FAMILY MEMBER"/>
    <property type="match status" value="1"/>
</dbReference>
<dbReference type="Pfam" id="PF11798">
    <property type="entry name" value="IMS_HHH"/>
    <property type="match status" value="1"/>
</dbReference>
<dbReference type="GO" id="GO:0003684">
    <property type="term" value="F:damaged DNA binding"/>
    <property type="evidence" value="ECO:0007669"/>
    <property type="project" value="InterPro"/>
</dbReference>
<proteinExistence type="inferred from homology"/>
<dbReference type="PANTHER" id="PTHR11076:SF34">
    <property type="entry name" value="PROTEIN UMUC"/>
    <property type="match status" value="1"/>
</dbReference>
<reference evidence="8 9" key="1">
    <citation type="submission" date="2018-01" db="EMBL/GenBank/DDBJ databases">
        <title>Twenty Corynebacterium bovis Genomes.</title>
        <authorList>
            <person name="Gulvik C.A."/>
        </authorList>
    </citation>
    <scope>NUCLEOTIDE SEQUENCE [LARGE SCALE GENOMIC DNA]</scope>
    <source>
        <strain evidence="8 9">16-2004</strain>
    </source>
</reference>
<dbReference type="AlphaFoldDB" id="A0A3R8PKE0"/>
<keyword evidence="9" id="KW-1185">Reference proteome</keyword>
<dbReference type="Gene3D" id="3.40.1170.60">
    <property type="match status" value="1"/>
</dbReference>
<dbReference type="Pfam" id="PF11799">
    <property type="entry name" value="IMS_C"/>
    <property type="match status" value="1"/>
</dbReference>
<dbReference type="GO" id="GO:0009432">
    <property type="term" value="P:SOS response"/>
    <property type="evidence" value="ECO:0007669"/>
    <property type="project" value="UniProtKB-KW"/>
</dbReference>
<dbReference type="InterPro" id="IPR017961">
    <property type="entry name" value="DNA_pol_Y-fam_little_finger"/>
</dbReference>
<dbReference type="Gene3D" id="3.30.70.270">
    <property type="match status" value="1"/>
</dbReference>
<comment type="caution">
    <text evidence="8">The sequence shown here is derived from an EMBL/GenBank/DDBJ whole genome shotgun (WGS) entry which is preliminary data.</text>
</comment>
<dbReference type="GO" id="GO:0006281">
    <property type="term" value="P:DNA repair"/>
    <property type="evidence" value="ECO:0007669"/>
    <property type="project" value="UniProtKB-KW"/>
</dbReference>
<dbReference type="InterPro" id="IPR043128">
    <property type="entry name" value="Rev_trsase/Diguanyl_cyclase"/>
</dbReference>
<comment type="similarity">
    <text evidence="1">Belongs to the DNA polymerase type-Y family.</text>
</comment>
<evidence type="ECO:0000256" key="2">
    <source>
        <dbReference type="ARBA" id="ARBA00022763"/>
    </source>
</evidence>
<keyword evidence="2" id="KW-0227">DNA damage</keyword>
<evidence type="ECO:0000256" key="1">
    <source>
        <dbReference type="ARBA" id="ARBA00010945"/>
    </source>
</evidence>